<organism evidence="1">
    <name type="scientific">Leptolyngbya boryana CZ1</name>
    <dbReference type="NCBI Taxonomy" id="3060204"/>
    <lineage>
        <taxon>Bacteria</taxon>
        <taxon>Bacillati</taxon>
        <taxon>Cyanobacteriota</taxon>
        <taxon>Cyanophyceae</taxon>
        <taxon>Leptolyngbyales</taxon>
        <taxon>Leptolyngbyaceae</taxon>
        <taxon>Leptolyngbya group</taxon>
        <taxon>Leptolyngbya</taxon>
    </lineage>
</organism>
<name>A0AA97AX58_LEPBY</name>
<evidence type="ECO:0008006" key="2">
    <source>
        <dbReference type="Google" id="ProtNLM"/>
    </source>
</evidence>
<sequence>MSPASVPACTGCVKVLNDQQSVIQHQESPEHGCASVAPKQQKLCTTIENGRVVVRPIEPPQDSIRPTD</sequence>
<gene>
    <name evidence="1" type="ORF">Q2T42_04200</name>
</gene>
<accession>A0AA97AX58</accession>
<dbReference type="AlphaFoldDB" id="A0AA97AX58"/>
<dbReference type="RefSeq" id="WP_017289169.1">
    <property type="nucleotide sequence ID" value="NZ_CP130144.1"/>
</dbReference>
<protein>
    <recommendedName>
        <fullName evidence="2">C2H2-type domain-containing protein</fullName>
    </recommendedName>
</protein>
<dbReference type="EMBL" id="CP130144">
    <property type="protein sequence ID" value="WNZ47036.1"/>
    <property type="molecule type" value="Genomic_DNA"/>
</dbReference>
<reference evidence="1" key="2">
    <citation type="submission" date="2023-07" db="EMBL/GenBank/DDBJ databases">
        <authorList>
            <person name="Bai X.-H."/>
            <person name="Wang H.-H."/>
            <person name="Wang J."/>
            <person name="Ma M.-Y."/>
            <person name="Hu H.-H."/>
            <person name="Song Z.-L."/>
            <person name="Ma H.-G."/>
            <person name="Fan Y."/>
            <person name="Du C.-Y."/>
            <person name="Xu J.-C."/>
        </authorList>
    </citation>
    <scope>NUCLEOTIDE SEQUENCE</scope>
    <source>
        <strain evidence="1">CZ1</strain>
    </source>
</reference>
<reference evidence="1" key="1">
    <citation type="journal article" date="2023" name="Plants (Basel)">
        <title>Genomic Analysis of Leptolyngbya boryana CZ1 Reveals Efficient Carbon Fixation Modules.</title>
        <authorList>
            <person name="Bai X."/>
            <person name="Wang H."/>
            <person name="Cheng W."/>
            <person name="Wang J."/>
            <person name="Ma M."/>
            <person name="Hu H."/>
            <person name="Song Z."/>
            <person name="Ma H."/>
            <person name="Fan Y."/>
            <person name="Du C."/>
            <person name="Xu J."/>
        </authorList>
    </citation>
    <scope>NUCLEOTIDE SEQUENCE</scope>
    <source>
        <strain evidence="1">CZ1</strain>
    </source>
</reference>
<evidence type="ECO:0000313" key="1">
    <source>
        <dbReference type="EMBL" id="WNZ47036.1"/>
    </source>
</evidence>
<proteinExistence type="predicted"/>